<keyword evidence="2" id="KW-1185">Reference proteome</keyword>
<feature type="non-terminal residue" evidence="1">
    <location>
        <position position="87"/>
    </location>
</feature>
<dbReference type="EMBL" id="JAGTTL010000035">
    <property type="protein sequence ID" value="KAK6294010.1"/>
    <property type="molecule type" value="Genomic_DNA"/>
</dbReference>
<organism evidence="1 2">
    <name type="scientific">Coregonus suidteri</name>
    <dbReference type="NCBI Taxonomy" id="861788"/>
    <lineage>
        <taxon>Eukaryota</taxon>
        <taxon>Metazoa</taxon>
        <taxon>Chordata</taxon>
        <taxon>Craniata</taxon>
        <taxon>Vertebrata</taxon>
        <taxon>Euteleostomi</taxon>
        <taxon>Actinopterygii</taxon>
        <taxon>Neopterygii</taxon>
        <taxon>Teleostei</taxon>
        <taxon>Protacanthopterygii</taxon>
        <taxon>Salmoniformes</taxon>
        <taxon>Salmonidae</taxon>
        <taxon>Coregoninae</taxon>
        <taxon>Coregonus</taxon>
    </lineage>
</organism>
<name>A0AAN8KXU4_9TELE</name>
<dbReference type="Proteomes" id="UP001356427">
    <property type="component" value="Unassembled WGS sequence"/>
</dbReference>
<protein>
    <submittedName>
        <fullName evidence="1">Uncharacterized protein</fullName>
    </submittedName>
</protein>
<evidence type="ECO:0000313" key="1">
    <source>
        <dbReference type="EMBL" id="KAK6294010.1"/>
    </source>
</evidence>
<sequence length="87" mass="9059">MYLSRLSVGAQELRVSPPPYQNPAGSPAPLPPPLPPCPLIQWKVCLRPPLVCSGFVVGAQWECVSVVCSVSGPLLGECVSVVCSVSG</sequence>
<gene>
    <name evidence="1" type="ORF">J4Q44_G00348400</name>
</gene>
<reference evidence="1 2" key="1">
    <citation type="submission" date="2021-04" db="EMBL/GenBank/DDBJ databases">
        <authorList>
            <person name="De Guttry C."/>
            <person name="Zahm M."/>
            <person name="Klopp C."/>
            <person name="Cabau C."/>
            <person name="Louis A."/>
            <person name="Berthelot C."/>
            <person name="Parey E."/>
            <person name="Roest Crollius H."/>
            <person name="Montfort J."/>
            <person name="Robinson-Rechavi M."/>
            <person name="Bucao C."/>
            <person name="Bouchez O."/>
            <person name="Gislard M."/>
            <person name="Lluch J."/>
            <person name="Milhes M."/>
            <person name="Lampietro C."/>
            <person name="Lopez Roques C."/>
            <person name="Donnadieu C."/>
            <person name="Braasch I."/>
            <person name="Desvignes T."/>
            <person name="Postlethwait J."/>
            <person name="Bobe J."/>
            <person name="Wedekind C."/>
            <person name="Guiguen Y."/>
        </authorList>
    </citation>
    <scope>NUCLEOTIDE SEQUENCE [LARGE SCALE GENOMIC DNA]</scope>
    <source>
        <strain evidence="1">Cs_M1</strain>
        <tissue evidence="1">Blood</tissue>
    </source>
</reference>
<proteinExistence type="predicted"/>
<accession>A0AAN8KXU4</accession>
<comment type="caution">
    <text evidence="1">The sequence shown here is derived from an EMBL/GenBank/DDBJ whole genome shotgun (WGS) entry which is preliminary data.</text>
</comment>
<evidence type="ECO:0000313" key="2">
    <source>
        <dbReference type="Proteomes" id="UP001356427"/>
    </source>
</evidence>
<dbReference type="AlphaFoldDB" id="A0AAN8KXU4"/>